<name>A0A7S3L2A8_9STRA</name>
<dbReference type="AlphaFoldDB" id="A0A7S3L2A8"/>
<feature type="compositionally biased region" description="Low complexity" evidence="1">
    <location>
        <begin position="139"/>
        <end position="148"/>
    </location>
</feature>
<feature type="compositionally biased region" description="Acidic residues" evidence="1">
    <location>
        <begin position="123"/>
        <end position="138"/>
    </location>
</feature>
<protein>
    <submittedName>
        <fullName evidence="2">Uncharacterized protein</fullName>
    </submittedName>
</protein>
<feature type="compositionally biased region" description="Polar residues" evidence="1">
    <location>
        <begin position="175"/>
        <end position="190"/>
    </location>
</feature>
<reference evidence="2" key="1">
    <citation type="submission" date="2021-01" db="EMBL/GenBank/DDBJ databases">
        <authorList>
            <person name="Corre E."/>
            <person name="Pelletier E."/>
            <person name="Niang G."/>
            <person name="Scheremetjew M."/>
            <person name="Finn R."/>
            <person name="Kale V."/>
            <person name="Holt S."/>
            <person name="Cochrane G."/>
            <person name="Meng A."/>
            <person name="Brown T."/>
            <person name="Cohen L."/>
        </authorList>
    </citation>
    <scope>NUCLEOTIDE SEQUENCE</scope>
    <source>
        <strain evidence="2">CCMP127</strain>
    </source>
</reference>
<accession>A0A7S3L2A8</accession>
<feature type="region of interest" description="Disordered" evidence="1">
    <location>
        <begin position="162"/>
        <end position="190"/>
    </location>
</feature>
<feature type="compositionally biased region" description="Basic and acidic residues" evidence="1">
    <location>
        <begin position="10"/>
        <end position="27"/>
    </location>
</feature>
<feature type="compositionally biased region" description="Acidic residues" evidence="1">
    <location>
        <begin position="163"/>
        <end position="174"/>
    </location>
</feature>
<feature type="compositionally biased region" description="Polar residues" evidence="1">
    <location>
        <begin position="413"/>
        <end position="441"/>
    </location>
</feature>
<feature type="region of interest" description="Disordered" evidence="1">
    <location>
        <begin position="120"/>
        <end position="148"/>
    </location>
</feature>
<organism evidence="2">
    <name type="scientific">Amphora coffeiformis</name>
    <dbReference type="NCBI Taxonomy" id="265554"/>
    <lineage>
        <taxon>Eukaryota</taxon>
        <taxon>Sar</taxon>
        <taxon>Stramenopiles</taxon>
        <taxon>Ochrophyta</taxon>
        <taxon>Bacillariophyta</taxon>
        <taxon>Bacillariophyceae</taxon>
        <taxon>Bacillariophycidae</taxon>
        <taxon>Thalassiophysales</taxon>
        <taxon>Catenulaceae</taxon>
        <taxon>Amphora</taxon>
    </lineage>
</organism>
<gene>
    <name evidence="2" type="ORF">ACOF00016_LOCUS6760</name>
</gene>
<feature type="region of interest" description="Disordered" evidence="1">
    <location>
        <begin position="469"/>
        <end position="540"/>
    </location>
</feature>
<evidence type="ECO:0000313" key="2">
    <source>
        <dbReference type="EMBL" id="CAE0409074.1"/>
    </source>
</evidence>
<feature type="compositionally biased region" description="Basic and acidic residues" evidence="1">
    <location>
        <begin position="469"/>
        <end position="497"/>
    </location>
</feature>
<evidence type="ECO:0000256" key="1">
    <source>
        <dbReference type="SAM" id="MobiDB-lite"/>
    </source>
</evidence>
<proteinExistence type="predicted"/>
<feature type="region of interest" description="Disordered" evidence="1">
    <location>
        <begin position="413"/>
        <end position="445"/>
    </location>
</feature>
<sequence>MGNGPSRASLGEDHHDGDEKIHSHDKYLIMATGDDNNSPSDHGSESESESEWTVDAHVIEFVVNQFLDGNNDNDNDTRHNQLGALLLSAAKNKKTNSNQCIAPHGDDLATDLIETVSLPFSSSDEDEYPDEEDEDEDNSSSLEEMNDDGSLVGEGLLLLSPQDEPEQQNDDDNNGDASSQSTMMTDNTGNKKYIEQSSGVSESSSSASSFGLDSSLRVLLAPEESTISVIMDGTTEVENEDICSPVVAKTTKEGEGSCHEEHVVSENDMGPGDDFEPKISSCSDNYPLHVTAEVIVLTGDGEAIRGQSNVAHLAIANAHLTDEHVEQDKQAKADETTLYRDEPREDLCSSIQTTCEGSSGEDSAEECQSADDALRKSCRGEYFTKSTFETEKAAKIPEDNQVKQEVCSTSLGSARHNVGSSHGDASSQDNEPYTSTRNGSIENIAPSVMGGMALKDKMFTIGDQTKRELHSTNTKHHEPEKPVRKAEQFEPEDRACPVEEGDTTEESVSDHVSLPETVGPEDEEALEREEPTTSSLGDYACPQDGSYYGADYHAWIVETGSEELKGSSDATTRLHITGGSYALNDPWVDNDDFIVQKEQNFAAGLSSEEVLFVIETAMNETAHVELGHMQACNESLCSEGVLCFIEEALL</sequence>
<feature type="region of interest" description="Disordered" evidence="1">
    <location>
        <begin position="1"/>
        <end position="52"/>
    </location>
</feature>
<dbReference type="EMBL" id="HBIM01007967">
    <property type="protein sequence ID" value="CAE0409074.1"/>
    <property type="molecule type" value="Transcribed_RNA"/>
</dbReference>